<keyword evidence="3" id="KW-1185">Reference proteome</keyword>
<dbReference type="Proteomes" id="UP000030651">
    <property type="component" value="Unassembled WGS sequence"/>
</dbReference>
<dbReference type="AlphaFoldDB" id="W3X4W1"/>
<name>W3X4W1_PESFW</name>
<feature type="domain" description="2EXR" evidence="1">
    <location>
        <begin position="14"/>
        <end position="106"/>
    </location>
</feature>
<evidence type="ECO:0000313" key="3">
    <source>
        <dbReference type="Proteomes" id="UP000030651"/>
    </source>
</evidence>
<dbReference type="RefSeq" id="XP_007832818.1">
    <property type="nucleotide sequence ID" value="XM_007834627.1"/>
</dbReference>
<evidence type="ECO:0000259" key="1">
    <source>
        <dbReference type="Pfam" id="PF20150"/>
    </source>
</evidence>
<gene>
    <name evidence="2" type="ORF">PFICI_06046</name>
</gene>
<dbReference type="GeneID" id="19271059"/>
<dbReference type="KEGG" id="pfy:PFICI_06046"/>
<accession>W3X4W1</accession>
<sequence length="383" mass="43487">MSQFAQGESPLGEFHYFPLLPKELRDMVWNFAAQSQLSAPSMHFFQLQTVLEENRTLEGRDNVEKCILTVPKHSGFADGLGFRHNPSSYLNDLAVWDACCESRHLLEAGRARAANNDKSDGRIMTVRNKLPDEDLPWKKGLSGWQTPGQTCHCAYGLHQPSEIDNDGDDNGSSSTHRNLLINLEQDVLCLTLDLPNLKAFMRDGNELLEIPELRGLKDGYPVRKIALQYHPDWIGGRDGIEPQQEDGLRDVLDVLSQYPYFPLLECLYLIDYRITPRDGTRALSSSTVESQPETKVFEARGMSFHEVAKDDQDWCLPDDRPFTLLAAMAETNAMGRGIWTEPVEEAQGEEESQEFRKIRDWAGKWGLKWEQKCQFKVLACLPA</sequence>
<dbReference type="EMBL" id="KI912112">
    <property type="protein sequence ID" value="ETS81044.1"/>
    <property type="molecule type" value="Genomic_DNA"/>
</dbReference>
<dbReference type="InterPro" id="IPR045518">
    <property type="entry name" value="2EXR"/>
</dbReference>
<proteinExistence type="predicted"/>
<organism evidence="2 3">
    <name type="scientific">Pestalotiopsis fici (strain W106-1 / CGMCC3.15140)</name>
    <dbReference type="NCBI Taxonomy" id="1229662"/>
    <lineage>
        <taxon>Eukaryota</taxon>
        <taxon>Fungi</taxon>
        <taxon>Dikarya</taxon>
        <taxon>Ascomycota</taxon>
        <taxon>Pezizomycotina</taxon>
        <taxon>Sordariomycetes</taxon>
        <taxon>Xylariomycetidae</taxon>
        <taxon>Amphisphaeriales</taxon>
        <taxon>Sporocadaceae</taxon>
        <taxon>Pestalotiopsis</taxon>
    </lineage>
</organism>
<reference evidence="3" key="1">
    <citation type="journal article" date="2015" name="BMC Genomics">
        <title>Genomic and transcriptomic analysis of the endophytic fungus Pestalotiopsis fici reveals its lifestyle and high potential for synthesis of natural products.</title>
        <authorList>
            <person name="Wang X."/>
            <person name="Zhang X."/>
            <person name="Liu L."/>
            <person name="Xiang M."/>
            <person name="Wang W."/>
            <person name="Sun X."/>
            <person name="Che Y."/>
            <person name="Guo L."/>
            <person name="Liu G."/>
            <person name="Guo L."/>
            <person name="Wang C."/>
            <person name="Yin W.B."/>
            <person name="Stadler M."/>
            <person name="Zhang X."/>
            <person name="Liu X."/>
        </authorList>
    </citation>
    <scope>NUCLEOTIDE SEQUENCE [LARGE SCALE GENOMIC DNA]</scope>
    <source>
        <strain evidence="3">W106-1 / CGMCC3.15140</strain>
    </source>
</reference>
<dbReference type="HOGENOM" id="CLU_721810_0_0_1"/>
<protein>
    <recommendedName>
        <fullName evidence="1">2EXR domain-containing protein</fullName>
    </recommendedName>
</protein>
<dbReference type="Pfam" id="PF20150">
    <property type="entry name" value="2EXR"/>
    <property type="match status" value="1"/>
</dbReference>
<dbReference type="OrthoDB" id="3596450at2759"/>
<evidence type="ECO:0000313" key="2">
    <source>
        <dbReference type="EMBL" id="ETS81044.1"/>
    </source>
</evidence>
<dbReference type="InParanoid" id="W3X4W1"/>